<feature type="region of interest" description="Disordered" evidence="1">
    <location>
        <begin position="32"/>
        <end position="57"/>
    </location>
</feature>
<name>A1CIG3_ASPCL</name>
<evidence type="ECO:0000313" key="2">
    <source>
        <dbReference type="EMBL" id="EAW10668.1"/>
    </source>
</evidence>
<dbReference type="EMBL" id="DS027054">
    <property type="protein sequence ID" value="EAW10668.1"/>
    <property type="molecule type" value="Genomic_DNA"/>
</dbReference>
<dbReference type="Proteomes" id="UP000006701">
    <property type="component" value="Unassembled WGS sequence"/>
</dbReference>
<protein>
    <submittedName>
        <fullName evidence="2">Uncharacterized protein</fullName>
    </submittedName>
</protein>
<dbReference type="RefSeq" id="XP_001272094.1">
    <property type="nucleotide sequence ID" value="XM_001272093.1"/>
</dbReference>
<dbReference type="KEGG" id="act:ACLA_051400"/>
<keyword evidence="3" id="KW-1185">Reference proteome</keyword>
<reference evidence="2 3" key="1">
    <citation type="journal article" date="2008" name="PLoS Genet.">
        <title>Genomic islands in the pathogenic filamentous fungus Aspergillus fumigatus.</title>
        <authorList>
            <person name="Fedorova N.D."/>
            <person name="Khaldi N."/>
            <person name="Joardar V.S."/>
            <person name="Maiti R."/>
            <person name="Amedeo P."/>
            <person name="Anderson M.J."/>
            <person name="Crabtree J."/>
            <person name="Silva J.C."/>
            <person name="Badger J.H."/>
            <person name="Albarraq A."/>
            <person name="Angiuoli S."/>
            <person name="Bussey H."/>
            <person name="Bowyer P."/>
            <person name="Cotty P.J."/>
            <person name="Dyer P.S."/>
            <person name="Egan A."/>
            <person name="Galens K."/>
            <person name="Fraser-Liggett C.M."/>
            <person name="Haas B.J."/>
            <person name="Inman J.M."/>
            <person name="Kent R."/>
            <person name="Lemieux S."/>
            <person name="Malavazi I."/>
            <person name="Orvis J."/>
            <person name="Roemer T."/>
            <person name="Ronning C.M."/>
            <person name="Sundaram J.P."/>
            <person name="Sutton G."/>
            <person name="Turner G."/>
            <person name="Venter J.C."/>
            <person name="White O.R."/>
            <person name="Whitty B.R."/>
            <person name="Youngman P."/>
            <person name="Wolfe K.H."/>
            <person name="Goldman G.H."/>
            <person name="Wortman J.R."/>
            <person name="Jiang B."/>
            <person name="Denning D.W."/>
            <person name="Nierman W.C."/>
        </authorList>
    </citation>
    <scope>NUCLEOTIDE SEQUENCE [LARGE SCALE GENOMIC DNA]</scope>
    <source>
        <strain evidence="3">ATCC 1007 / CBS 513.65 / DSM 816 / NCTC 3887 / NRRL 1</strain>
    </source>
</reference>
<evidence type="ECO:0000256" key="1">
    <source>
        <dbReference type="SAM" id="MobiDB-lite"/>
    </source>
</evidence>
<dbReference type="AlphaFoldDB" id="A1CIG3"/>
<gene>
    <name evidence="2" type="ORF">ACLA_051400</name>
</gene>
<evidence type="ECO:0000313" key="3">
    <source>
        <dbReference type="Proteomes" id="UP000006701"/>
    </source>
</evidence>
<dbReference type="VEuPathDB" id="FungiDB:ACLA_051400"/>
<dbReference type="GeneID" id="4703754"/>
<organism evidence="2 3">
    <name type="scientific">Aspergillus clavatus (strain ATCC 1007 / CBS 513.65 / DSM 816 / NCTC 3887 / NRRL 1 / QM 1276 / 107)</name>
    <dbReference type="NCBI Taxonomy" id="344612"/>
    <lineage>
        <taxon>Eukaryota</taxon>
        <taxon>Fungi</taxon>
        <taxon>Dikarya</taxon>
        <taxon>Ascomycota</taxon>
        <taxon>Pezizomycotina</taxon>
        <taxon>Eurotiomycetes</taxon>
        <taxon>Eurotiomycetidae</taxon>
        <taxon>Eurotiales</taxon>
        <taxon>Aspergillaceae</taxon>
        <taxon>Aspergillus</taxon>
        <taxon>Aspergillus subgen. Fumigati</taxon>
    </lineage>
</organism>
<sequence length="98" mass="11112">MPPILRILVRSIRRATVICRLRLLPWLSEKCPSKSPEVNHSTEGDGFDHDTRDDSNQEWTAHGSIKLSYQKGRSLVSKFWSPNPDAIFLSISTMESGD</sequence>
<proteinExistence type="predicted"/>
<feature type="compositionally biased region" description="Basic and acidic residues" evidence="1">
    <location>
        <begin position="40"/>
        <end position="55"/>
    </location>
</feature>
<dbReference type="HOGENOM" id="CLU_2333234_0_0_1"/>
<accession>A1CIG3</accession>